<dbReference type="SMART" id="SM00342">
    <property type="entry name" value="HTH_ARAC"/>
    <property type="match status" value="1"/>
</dbReference>
<evidence type="ECO:0000256" key="3">
    <source>
        <dbReference type="ARBA" id="ARBA00023163"/>
    </source>
</evidence>
<dbReference type="Pfam" id="PF12833">
    <property type="entry name" value="HTH_18"/>
    <property type="match status" value="1"/>
</dbReference>
<dbReference type="SUPFAM" id="SSF46689">
    <property type="entry name" value="Homeodomain-like"/>
    <property type="match status" value="1"/>
</dbReference>
<name>A0A099YCE9_LIMMU</name>
<dbReference type="Proteomes" id="UP000030001">
    <property type="component" value="Unassembled WGS sequence"/>
</dbReference>
<dbReference type="InterPro" id="IPR018060">
    <property type="entry name" value="HTH_AraC"/>
</dbReference>
<dbReference type="Gene3D" id="1.10.10.60">
    <property type="entry name" value="Homeodomain-like"/>
    <property type="match status" value="2"/>
</dbReference>
<gene>
    <name evidence="5" type="ORF">LX03_07825</name>
</gene>
<evidence type="ECO:0000313" key="6">
    <source>
        <dbReference type="Proteomes" id="UP000030001"/>
    </source>
</evidence>
<accession>A0A099YCE9</accession>
<dbReference type="GO" id="GO:0003700">
    <property type="term" value="F:DNA-binding transcription factor activity"/>
    <property type="evidence" value="ECO:0007669"/>
    <property type="project" value="InterPro"/>
</dbReference>
<dbReference type="PRINTS" id="PR00032">
    <property type="entry name" value="HTHARAC"/>
</dbReference>
<evidence type="ECO:0000256" key="1">
    <source>
        <dbReference type="ARBA" id="ARBA00023015"/>
    </source>
</evidence>
<dbReference type="GO" id="GO:0043565">
    <property type="term" value="F:sequence-specific DNA binding"/>
    <property type="evidence" value="ECO:0007669"/>
    <property type="project" value="InterPro"/>
</dbReference>
<dbReference type="PANTHER" id="PTHR43280:SF2">
    <property type="entry name" value="HTH-TYPE TRANSCRIPTIONAL REGULATOR EXSA"/>
    <property type="match status" value="1"/>
</dbReference>
<evidence type="ECO:0000313" key="5">
    <source>
        <dbReference type="EMBL" id="KGL66533.1"/>
    </source>
</evidence>
<organism evidence="5 6">
    <name type="scientific">Limosilactobacillus mucosae</name>
    <name type="common">Lactobacillus mucosae</name>
    <dbReference type="NCBI Taxonomy" id="97478"/>
    <lineage>
        <taxon>Bacteria</taxon>
        <taxon>Bacillati</taxon>
        <taxon>Bacillota</taxon>
        <taxon>Bacilli</taxon>
        <taxon>Lactobacillales</taxon>
        <taxon>Lactobacillaceae</taxon>
        <taxon>Limosilactobacillus</taxon>
    </lineage>
</organism>
<keyword evidence="1" id="KW-0805">Transcription regulation</keyword>
<dbReference type="PROSITE" id="PS01124">
    <property type="entry name" value="HTH_ARAC_FAMILY_2"/>
    <property type="match status" value="1"/>
</dbReference>
<dbReference type="EMBL" id="JROC01000035">
    <property type="protein sequence ID" value="KGL66533.1"/>
    <property type="molecule type" value="Genomic_DNA"/>
</dbReference>
<protein>
    <recommendedName>
        <fullName evidence="4">HTH araC/xylS-type domain-containing protein</fullName>
    </recommendedName>
</protein>
<dbReference type="InterPro" id="IPR020449">
    <property type="entry name" value="Tscrpt_reg_AraC-type_HTH"/>
</dbReference>
<evidence type="ECO:0000259" key="4">
    <source>
        <dbReference type="PROSITE" id="PS01124"/>
    </source>
</evidence>
<evidence type="ECO:0000256" key="2">
    <source>
        <dbReference type="ARBA" id="ARBA00023125"/>
    </source>
</evidence>
<keyword evidence="2" id="KW-0238">DNA-binding</keyword>
<dbReference type="InterPro" id="IPR009057">
    <property type="entry name" value="Homeodomain-like_sf"/>
</dbReference>
<dbReference type="PANTHER" id="PTHR43280">
    <property type="entry name" value="ARAC-FAMILY TRANSCRIPTIONAL REGULATOR"/>
    <property type="match status" value="1"/>
</dbReference>
<proteinExistence type="predicted"/>
<reference evidence="5 6" key="1">
    <citation type="submission" date="2014-09" db="EMBL/GenBank/DDBJ databases">
        <title>Lactobacillus mucosae CRL573 Genome Sequencing.</title>
        <authorList>
            <person name="Bleckwedel J."/>
            <person name="Teran L.C."/>
            <person name="Bonacina J."/>
            <person name="Saavedra L."/>
            <person name="Mozzi F.B."/>
            <person name="Raya R.R."/>
        </authorList>
    </citation>
    <scope>NUCLEOTIDE SEQUENCE [LARGE SCALE GENOMIC DNA]</scope>
    <source>
        <strain evidence="5 6">CRL573</strain>
    </source>
</reference>
<dbReference type="AlphaFoldDB" id="A0A099YCE9"/>
<sequence length="142" mass="16218">MIISESNLLHYIQSNFTDSLTLNDLAATFYISKNRVSEMIQNATGRSFSQYLIDIRLEEAVNLLRNTELPIAEVALQSGFSSNSVFSQTFHKRYQMSPSYFRQHLEIKKLAIWMKLSKLLVLQILNIIANIQSASWLAVSVS</sequence>
<comment type="caution">
    <text evidence="5">The sequence shown here is derived from an EMBL/GenBank/DDBJ whole genome shotgun (WGS) entry which is preliminary data.</text>
</comment>
<feature type="domain" description="HTH araC/xylS-type" evidence="4">
    <location>
        <begin position="6"/>
        <end position="104"/>
    </location>
</feature>
<keyword evidence="3" id="KW-0804">Transcription</keyword>